<evidence type="ECO:0000259" key="5">
    <source>
        <dbReference type="SMART" id="SM00644"/>
    </source>
</evidence>
<accession>U2KG34</accession>
<keyword evidence="4" id="KW-0961">Cell wall biogenesis/degradation</keyword>
<evidence type="ECO:0000256" key="1">
    <source>
        <dbReference type="ARBA" id="ARBA00001561"/>
    </source>
</evidence>
<dbReference type="AlphaFoldDB" id="U2KG34"/>
<feature type="domain" description="N-acetylmuramoyl-L-alanine amidase" evidence="5">
    <location>
        <begin position="11"/>
        <end position="155"/>
    </location>
</feature>
<dbReference type="SUPFAM" id="SSF55846">
    <property type="entry name" value="N-acetylmuramoyl-L-alanine amidase-like"/>
    <property type="match status" value="1"/>
</dbReference>
<dbReference type="Gene3D" id="3.40.80.10">
    <property type="entry name" value="Peptidoglycan recognition protein-like"/>
    <property type="match status" value="1"/>
</dbReference>
<reference evidence="6 7" key="1">
    <citation type="submission" date="2013-07" db="EMBL/GenBank/DDBJ databases">
        <authorList>
            <person name="Weinstock G."/>
            <person name="Sodergren E."/>
            <person name="Wylie T."/>
            <person name="Fulton L."/>
            <person name="Fulton R."/>
            <person name="Fronick C."/>
            <person name="O'Laughlin M."/>
            <person name="Godfrey J."/>
            <person name="Miner T."/>
            <person name="Herter B."/>
            <person name="Appelbaum E."/>
            <person name="Cordes M."/>
            <person name="Lek S."/>
            <person name="Wollam A."/>
            <person name="Pepin K.H."/>
            <person name="Palsikar V.B."/>
            <person name="Mitreva M."/>
            <person name="Wilson R.K."/>
        </authorList>
    </citation>
    <scope>NUCLEOTIDE SEQUENCE [LARGE SCALE GENOMIC DNA]</scope>
    <source>
        <strain evidence="6 7">ATCC 27760</strain>
    </source>
</reference>
<evidence type="ECO:0000256" key="4">
    <source>
        <dbReference type="ARBA" id="ARBA00023316"/>
    </source>
</evidence>
<dbReference type="STRING" id="411473.RUMCAL_00096"/>
<dbReference type="Pfam" id="PF01510">
    <property type="entry name" value="Amidase_2"/>
    <property type="match status" value="1"/>
</dbReference>
<dbReference type="GO" id="GO:0009254">
    <property type="term" value="P:peptidoglycan turnover"/>
    <property type="evidence" value="ECO:0007669"/>
    <property type="project" value="TreeGrafter"/>
</dbReference>
<dbReference type="CDD" id="cd06583">
    <property type="entry name" value="PGRP"/>
    <property type="match status" value="1"/>
</dbReference>
<evidence type="ECO:0000313" key="6">
    <source>
        <dbReference type="EMBL" id="ERJ97496.1"/>
    </source>
</evidence>
<dbReference type="GO" id="GO:0008745">
    <property type="term" value="F:N-acetylmuramoyl-L-alanine amidase activity"/>
    <property type="evidence" value="ECO:0007669"/>
    <property type="project" value="UniProtKB-EC"/>
</dbReference>
<keyword evidence="3" id="KW-0378">Hydrolase</keyword>
<dbReference type="InterPro" id="IPR002502">
    <property type="entry name" value="Amidase_domain"/>
</dbReference>
<proteinExistence type="predicted"/>
<dbReference type="PANTHER" id="PTHR30417:SF1">
    <property type="entry name" value="N-ACETYLMURAMOYL-L-ALANINE AMIDASE AMID"/>
    <property type="match status" value="1"/>
</dbReference>
<dbReference type="EMBL" id="AWVF01000016">
    <property type="protein sequence ID" value="ERJ97496.1"/>
    <property type="molecule type" value="Genomic_DNA"/>
</dbReference>
<protein>
    <recommendedName>
        <fullName evidence="2">N-acetylmuramoyl-L-alanine amidase</fullName>
        <ecNumber evidence="2">3.5.1.28</ecNumber>
    </recommendedName>
</protein>
<dbReference type="GO" id="GO:0009253">
    <property type="term" value="P:peptidoglycan catabolic process"/>
    <property type="evidence" value="ECO:0007669"/>
    <property type="project" value="InterPro"/>
</dbReference>
<comment type="caution">
    <text evidence="6">The sequence shown here is derived from an EMBL/GenBank/DDBJ whole genome shotgun (WGS) entry which is preliminary data.</text>
</comment>
<evidence type="ECO:0000313" key="7">
    <source>
        <dbReference type="Proteomes" id="UP000016662"/>
    </source>
</evidence>
<dbReference type="Proteomes" id="UP000016662">
    <property type="component" value="Unassembled WGS sequence"/>
</dbReference>
<dbReference type="InterPro" id="IPR051206">
    <property type="entry name" value="NAMLAA_amidase_2"/>
</dbReference>
<dbReference type="SMART" id="SM00644">
    <property type="entry name" value="Ami_2"/>
    <property type="match status" value="1"/>
</dbReference>
<dbReference type="PANTHER" id="PTHR30417">
    <property type="entry name" value="N-ACETYLMURAMOYL-L-ALANINE AMIDASE AMID"/>
    <property type="match status" value="1"/>
</dbReference>
<dbReference type="Gene3D" id="2.30.30.40">
    <property type="entry name" value="SH3 Domains"/>
    <property type="match status" value="1"/>
</dbReference>
<evidence type="ECO:0000256" key="2">
    <source>
        <dbReference type="ARBA" id="ARBA00011901"/>
    </source>
</evidence>
<name>U2KG34_9FIRM</name>
<dbReference type="PATRIC" id="fig|411473.3.peg.78"/>
<gene>
    <name evidence="6" type="ORF">RUMCAL_00096</name>
</gene>
<dbReference type="EC" id="3.5.1.28" evidence="2"/>
<dbReference type="HOGENOM" id="CLU_042024_0_0_9"/>
<sequence>MIAMQIQNAYLTHNRPKTRRSRTTAIAVHWVANPNSTAMANRNYFNTTSRAVSSNYIIGLQGEILCCIPDEETSWCTNEANSYTVSVECCHPDWTGCFTGKTYTSLVELTAQLCQKYHLDPQNGGVIRHYDVTRKICPKWFVPASRGGSDTNDERHWKQFLHDVARQMQRGSTAISTPAAEPDSYRVRVTVDALRIRKGAGTSYAITGCIRDKGVYTIIKTCGNWGKLKSGAGWICLGYCRKL</sequence>
<dbReference type="InterPro" id="IPR036505">
    <property type="entry name" value="Amidase/PGRP_sf"/>
</dbReference>
<organism evidence="6 7">
    <name type="scientific">Ruminococcus callidus ATCC 27760</name>
    <dbReference type="NCBI Taxonomy" id="411473"/>
    <lineage>
        <taxon>Bacteria</taxon>
        <taxon>Bacillati</taxon>
        <taxon>Bacillota</taxon>
        <taxon>Clostridia</taxon>
        <taxon>Eubacteriales</taxon>
        <taxon>Oscillospiraceae</taxon>
        <taxon>Ruminococcus</taxon>
    </lineage>
</organism>
<evidence type="ECO:0000256" key="3">
    <source>
        <dbReference type="ARBA" id="ARBA00022801"/>
    </source>
</evidence>
<comment type="catalytic activity">
    <reaction evidence="1">
        <text>Hydrolyzes the link between N-acetylmuramoyl residues and L-amino acid residues in certain cell-wall glycopeptides.</text>
        <dbReference type="EC" id="3.5.1.28"/>
    </reaction>
</comment>
<dbReference type="eggNOG" id="COG5632">
    <property type="taxonomic scope" value="Bacteria"/>
</dbReference>
<dbReference type="GO" id="GO:0071555">
    <property type="term" value="P:cell wall organization"/>
    <property type="evidence" value="ECO:0007669"/>
    <property type="project" value="UniProtKB-KW"/>
</dbReference>
<keyword evidence="7" id="KW-1185">Reference proteome</keyword>